<protein>
    <submittedName>
        <fullName evidence="13">Cadmium, cobalt and zinc/H(+)-K(+) antiporter</fullName>
    </submittedName>
</protein>
<dbReference type="EMBL" id="AEUP01000030">
    <property type="protein sequence ID" value="EGE47380.1"/>
    <property type="molecule type" value="Genomic_DNA"/>
</dbReference>
<dbReference type="Pfam" id="PF01545">
    <property type="entry name" value="Cation_efflux"/>
    <property type="match status" value="1"/>
</dbReference>
<feature type="transmembrane region" description="Helical" evidence="10">
    <location>
        <begin position="288"/>
        <end position="314"/>
    </location>
</feature>
<feature type="region of interest" description="Disordered" evidence="9">
    <location>
        <begin position="51"/>
        <end position="129"/>
    </location>
</feature>
<dbReference type="Pfam" id="PF16916">
    <property type="entry name" value="ZT_dimer"/>
    <property type="match status" value="1"/>
</dbReference>
<evidence type="ECO:0000313" key="14">
    <source>
        <dbReference type="Proteomes" id="UP000018454"/>
    </source>
</evidence>
<keyword evidence="3" id="KW-0813">Transport</keyword>
<evidence type="ECO:0000259" key="11">
    <source>
        <dbReference type="Pfam" id="PF01545"/>
    </source>
</evidence>
<dbReference type="Proteomes" id="UP000018454">
    <property type="component" value="Unassembled WGS sequence"/>
</dbReference>
<evidence type="ECO:0000256" key="5">
    <source>
        <dbReference type="ARBA" id="ARBA00022906"/>
    </source>
</evidence>
<comment type="similarity">
    <text evidence="2">Belongs to the cation diffusion facilitator (CDF) transporter (TC 2.A.4) family. SLC30A subfamily.</text>
</comment>
<feature type="transmembrane region" description="Helical" evidence="10">
    <location>
        <begin position="320"/>
        <end position="337"/>
    </location>
</feature>
<sequence length="441" mass="46315">MAQYWRCGSQKRCCPSLSSLADIDKTDRVGHVGLSLPSHYCSIHSGMLLPMPSPHDHMPSSQPADSACGHAHHTPGQPDAHSHAEACTAEHDHAADAHTHAHECSAEEHDHAHDDHAGHDDHTGHNHAAGGSCGHSHGFGHAHVHTPASFGKAFAIGIAANSLYLVAEALWGFFSHSLALLADAGHNLSDVLALAAAWMAQHLSQRSPSLRFTYGLRRSSILAALANALVLMLVTGGVAWEAITRLFDPAPVAGKTMMIVAALGIVVNGATALLFASGQKGDLNIRAAFMHLMADAVTSLAVVIAGGLVVLTGLNWIDPAISLAISIVVVASTWSLLRDSLDMALDAVPRAVDAGAVEGFLRTLPGVADLHDLHIWPISTTETALTVHLVRTSATVQESDTALLEKAAAALRERFGIVHPTLQIEGADYAPSCALTDPHTV</sequence>
<evidence type="ECO:0000259" key="12">
    <source>
        <dbReference type="Pfam" id="PF16916"/>
    </source>
</evidence>
<dbReference type="Gene3D" id="1.20.1510.10">
    <property type="entry name" value="Cation efflux protein transmembrane domain"/>
    <property type="match status" value="1"/>
</dbReference>
<dbReference type="SUPFAM" id="SSF160240">
    <property type="entry name" value="Cation efflux protein cytoplasmic domain-like"/>
    <property type="match status" value="1"/>
</dbReference>
<feature type="compositionally biased region" description="Basic and acidic residues" evidence="9">
    <location>
        <begin position="80"/>
        <end position="124"/>
    </location>
</feature>
<keyword evidence="6 10" id="KW-1133">Transmembrane helix</keyword>
<dbReference type="SUPFAM" id="SSF161111">
    <property type="entry name" value="Cation efflux protein transmembrane domain-like"/>
    <property type="match status" value="1"/>
</dbReference>
<feature type="domain" description="Cation efflux protein transmembrane" evidence="11">
    <location>
        <begin position="156"/>
        <end position="342"/>
    </location>
</feature>
<dbReference type="GO" id="GO:0005385">
    <property type="term" value="F:zinc ion transmembrane transporter activity"/>
    <property type="evidence" value="ECO:0007669"/>
    <property type="project" value="TreeGrafter"/>
</dbReference>
<dbReference type="InterPro" id="IPR027469">
    <property type="entry name" value="Cation_efflux_TMD_sf"/>
</dbReference>
<reference evidence="13 14" key="1">
    <citation type="journal article" date="2011" name="Science">
        <title>Drosophila microbiome modulates host developmental and metabolic homeostasis via insulin signaling.</title>
        <authorList>
            <person name="Shin S.C."/>
            <person name="Kim S.H."/>
            <person name="You H."/>
            <person name="Kim B."/>
            <person name="Kim A.C."/>
            <person name="Lee K.A."/>
            <person name="Yoon J.H."/>
            <person name="Ryu J.H."/>
            <person name="Lee W.J."/>
        </authorList>
    </citation>
    <scope>NUCLEOTIDE SEQUENCE [LARGE SCALE GENOMIC DNA]</scope>
    <source>
        <strain evidence="13 14">DM001</strain>
    </source>
</reference>
<feature type="domain" description="Cation efflux protein cytoplasmic" evidence="12">
    <location>
        <begin position="353"/>
        <end position="425"/>
    </location>
</feature>
<dbReference type="InterPro" id="IPR058533">
    <property type="entry name" value="Cation_efflux_TM"/>
</dbReference>
<evidence type="ECO:0000256" key="2">
    <source>
        <dbReference type="ARBA" id="ARBA00008873"/>
    </source>
</evidence>
<feature type="transmembrane region" description="Helical" evidence="10">
    <location>
        <begin position="221"/>
        <end position="240"/>
    </location>
</feature>
<accession>F1YVS5</accession>
<dbReference type="NCBIfam" id="TIGR01297">
    <property type="entry name" value="CDF"/>
    <property type="match status" value="1"/>
</dbReference>
<evidence type="ECO:0000256" key="4">
    <source>
        <dbReference type="ARBA" id="ARBA00022692"/>
    </source>
</evidence>
<keyword evidence="4 10" id="KW-0812">Transmembrane</keyword>
<dbReference type="PANTHER" id="PTHR11562">
    <property type="entry name" value="CATION EFFLUX PROTEIN/ ZINC TRANSPORTER"/>
    <property type="match status" value="1"/>
</dbReference>
<dbReference type="PANTHER" id="PTHR11562:SF17">
    <property type="entry name" value="RE54080P-RELATED"/>
    <property type="match status" value="1"/>
</dbReference>
<keyword evidence="5" id="KW-0862">Zinc</keyword>
<evidence type="ECO:0000256" key="7">
    <source>
        <dbReference type="ARBA" id="ARBA00023065"/>
    </source>
</evidence>
<comment type="caution">
    <text evidence="13">The sequence shown here is derived from an EMBL/GenBank/DDBJ whole genome shotgun (WGS) entry which is preliminary data.</text>
</comment>
<keyword evidence="5" id="KW-0864">Zinc transport</keyword>
<keyword evidence="8 10" id="KW-0472">Membrane</keyword>
<dbReference type="GO" id="GO:0005886">
    <property type="term" value="C:plasma membrane"/>
    <property type="evidence" value="ECO:0007669"/>
    <property type="project" value="TreeGrafter"/>
</dbReference>
<dbReference type="InterPro" id="IPR050681">
    <property type="entry name" value="CDF/SLC30A"/>
</dbReference>
<gene>
    <name evidence="13" type="primary">czcD</name>
    <name evidence="13" type="ORF">APO_2067</name>
</gene>
<dbReference type="InterPro" id="IPR002524">
    <property type="entry name" value="Cation_efflux"/>
</dbReference>
<evidence type="ECO:0000256" key="9">
    <source>
        <dbReference type="SAM" id="MobiDB-lite"/>
    </source>
</evidence>
<proteinExistence type="inferred from homology"/>
<comment type="subcellular location">
    <subcellularLocation>
        <location evidence="1">Membrane</location>
        <topology evidence="1">Multi-pass membrane protein</topology>
    </subcellularLocation>
</comment>
<dbReference type="InterPro" id="IPR036837">
    <property type="entry name" value="Cation_efflux_CTD_sf"/>
</dbReference>
<evidence type="ECO:0000256" key="6">
    <source>
        <dbReference type="ARBA" id="ARBA00022989"/>
    </source>
</evidence>
<evidence type="ECO:0000256" key="10">
    <source>
        <dbReference type="SAM" id="Phobius"/>
    </source>
</evidence>
<evidence type="ECO:0000256" key="1">
    <source>
        <dbReference type="ARBA" id="ARBA00004141"/>
    </source>
</evidence>
<dbReference type="InterPro" id="IPR027470">
    <property type="entry name" value="Cation_efflux_CTD"/>
</dbReference>
<evidence type="ECO:0000256" key="8">
    <source>
        <dbReference type="ARBA" id="ARBA00023136"/>
    </source>
</evidence>
<organism evidence="13 14">
    <name type="scientific">Acetobacter pomorum DM001</name>
    <dbReference type="NCBI Taxonomy" id="945681"/>
    <lineage>
        <taxon>Bacteria</taxon>
        <taxon>Pseudomonadati</taxon>
        <taxon>Pseudomonadota</taxon>
        <taxon>Alphaproteobacteria</taxon>
        <taxon>Acetobacterales</taxon>
        <taxon>Acetobacteraceae</taxon>
        <taxon>Acetobacter</taxon>
    </lineage>
</organism>
<evidence type="ECO:0000313" key="13">
    <source>
        <dbReference type="EMBL" id="EGE47380.1"/>
    </source>
</evidence>
<name>F1YVS5_9PROT</name>
<feature type="transmembrane region" description="Helical" evidence="10">
    <location>
        <begin position="252"/>
        <end position="276"/>
    </location>
</feature>
<evidence type="ECO:0000256" key="3">
    <source>
        <dbReference type="ARBA" id="ARBA00022448"/>
    </source>
</evidence>
<keyword evidence="7" id="KW-0406">Ion transport</keyword>
<dbReference type="AlphaFoldDB" id="F1YVS5"/>